<gene>
    <name evidence="1" type="ORF">NM208_g6772</name>
</gene>
<sequence>MRLERATGLRVAGVSSLGARLALLGASITAIGVLRDSGQCLVVKSLDERDKETYTILRGNTELAAVVLGVSGVDVAGTLAVASIDVVLAAPAAVGINATGNHALNNPSQYSLDSLDATRSRSSIEVREETYSSVDGGGSKGQEEGVEQLHLEVKIEKLFRKEDESLRVRFLHLRRRILSLLMGAVSASPAGLDARQKAPGVGDPNADCDEQYDCCYSSEAACFRQLGWGPGNIYCPLHKYCATSYNIPRTKCNADCCSISTGWGRGCPGK</sequence>
<organism evidence="1 2">
    <name type="scientific">Fusarium decemcellulare</name>
    <dbReference type="NCBI Taxonomy" id="57161"/>
    <lineage>
        <taxon>Eukaryota</taxon>
        <taxon>Fungi</taxon>
        <taxon>Dikarya</taxon>
        <taxon>Ascomycota</taxon>
        <taxon>Pezizomycotina</taxon>
        <taxon>Sordariomycetes</taxon>
        <taxon>Hypocreomycetidae</taxon>
        <taxon>Hypocreales</taxon>
        <taxon>Nectriaceae</taxon>
        <taxon>Fusarium</taxon>
        <taxon>Fusarium decemcellulare species complex</taxon>
    </lineage>
</organism>
<dbReference type="EMBL" id="JANRMS010000651">
    <property type="protein sequence ID" value="KAJ3536326.1"/>
    <property type="molecule type" value="Genomic_DNA"/>
</dbReference>
<comment type="caution">
    <text evidence="1">The sequence shown here is derived from an EMBL/GenBank/DDBJ whole genome shotgun (WGS) entry which is preliminary data.</text>
</comment>
<dbReference type="Proteomes" id="UP001148629">
    <property type="component" value="Unassembled WGS sequence"/>
</dbReference>
<evidence type="ECO:0000313" key="1">
    <source>
        <dbReference type="EMBL" id="KAJ3536326.1"/>
    </source>
</evidence>
<evidence type="ECO:0000313" key="2">
    <source>
        <dbReference type="Proteomes" id="UP001148629"/>
    </source>
</evidence>
<accession>A0ACC1SBZ5</accession>
<proteinExistence type="predicted"/>
<reference evidence="1" key="1">
    <citation type="submission" date="2022-08" db="EMBL/GenBank/DDBJ databases">
        <title>Genome Sequence of Fusarium decemcellulare.</title>
        <authorList>
            <person name="Buettner E."/>
        </authorList>
    </citation>
    <scope>NUCLEOTIDE SEQUENCE</scope>
    <source>
        <strain evidence="1">Babe19</strain>
    </source>
</reference>
<name>A0ACC1SBZ5_9HYPO</name>
<keyword evidence="2" id="KW-1185">Reference proteome</keyword>
<protein>
    <submittedName>
        <fullName evidence="1">Uncharacterized protein</fullName>
    </submittedName>
</protein>